<gene>
    <name evidence="8" type="ORF">HD842_003246</name>
</gene>
<keyword evidence="8" id="KW-0282">Flagellum</keyword>
<dbReference type="Proteomes" id="UP000540787">
    <property type="component" value="Unassembled WGS sequence"/>
</dbReference>
<evidence type="ECO:0000259" key="6">
    <source>
        <dbReference type="Pfam" id="PF13860"/>
    </source>
</evidence>
<evidence type="ECO:0000256" key="3">
    <source>
        <dbReference type="ARBA" id="ARBA00022795"/>
    </source>
</evidence>
<dbReference type="Pfam" id="PF13860">
    <property type="entry name" value="FlgD_ig"/>
    <property type="match status" value="1"/>
</dbReference>
<keyword evidence="9" id="KW-1185">Reference proteome</keyword>
<name>A0A7X0CFF8_9BURK</name>
<evidence type="ECO:0000313" key="8">
    <source>
        <dbReference type="EMBL" id="MBB6135088.1"/>
    </source>
</evidence>
<dbReference type="GO" id="GO:0044781">
    <property type="term" value="P:bacterial-type flagellum organization"/>
    <property type="evidence" value="ECO:0007669"/>
    <property type="project" value="UniProtKB-UniRule"/>
</dbReference>
<evidence type="ECO:0000313" key="9">
    <source>
        <dbReference type="Proteomes" id="UP000540787"/>
    </source>
</evidence>
<dbReference type="InterPro" id="IPR025965">
    <property type="entry name" value="FlgD/Vpr_Ig-like"/>
</dbReference>
<dbReference type="EMBL" id="JACHBX010000003">
    <property type="protein sequence ID" value="MBB6135088.1"/>
    <property type="molecule type" value="Genomic_DNA"/>
</dbReference>
<dbReference type="InterPro" id="IPR025963">
    <property type="entry name" value="FLgD_Tudor"/>
</dbReference>
<evidence type="ECO:0000256" key="1">
    <source>
        <dbReference type="ARBA" id="ARBA00010577"/>
    </source>
</evidence>
<evidence type="ECO:0000256" key="4">
    <source>
        <dbReference type="ARBA" id="ARBA00024746"/>
    </source>
</evidence>
<feature type="domain" description="FlgD Tudor-like" evidence="7">
    <location>
        <begin position="91"/>
        <end position="235"/>
    </location>
</feature>
<dbReference type="Gene3D" id="2.30.30.910">
    <property type="match status" value="1"/>
</dbReference>
<evidence type="ECO:0000256" key="5">
    <source>
        <dbReference type="RuleBase" id="RU362076"/>
    </source>
</evidence>
<dbReference type="Pfam" id="PF03963">
    <property type="entry name" value="FlgD"/>
    <property type="match status" value="1"/>
</dbReference>
<dbReference type="AlphaFoldDB" id="A0A7X0CFF8"/>
<proteinExistence type="inferred from homology"/>
<organism evidence="8 9">
    <name type="scientific">Massilia aurea</name>
    <dbReference type="NCBI Taxonomy" id="373040"/>
    <lineage>
        <taxon>Bacteria</taxon>
        <taxon>Pseudomonadati</taxon>
        <taxon>Pseudomonadota</taxon>
        <taxon>Betaproteobacteria</taxon>
        <taxon>Burkholderiales</taxon>
        <taxon>Oxalobacteraceae</taxon>
        <taxon>Telluria group</taxon>
        <taxon>Massilia</taxon>
    </lineage>
</organism>
<reference evidence="8 9" key="1">
    <citation type="submission" date="2020-08" db="EMBL/GenBank/DDBJ databases">
        <title>The Agave Microbiome: Exploring the role of microbial communities in plant adaptations to desert environments.</title>
        <authorList>
            <person name="Partida-Martinez L.P."/>
        </authorList>
    </citation>
    <scope>NUCLEOTIDE SEQUENCE [LARGE SCALE GENOMIC DNA]</scope>
    <source>
        <strain evidence="8 9">AT3.2</strain>
    </source>
</reference>
<evidence type="ECO:0000256" key="2">
    <source>
        <dbReference type="ARBA" id="ARBA00016013"/>
    </source>
</evidence>
<accession>A0A7X0CFF8</accession>
<evidence type="ECO:0000259" key="7">
    <source>
        <dbReference type="Pfam" id="PF13861"/>
    </source>
</evidence>
<feature type="domain" description="FlgD/Vpr Ig-like" evidence="6">
    <location>
        <begin position="114"/>
        <end position="193"/>
    </location>
</feature>
<dbReference type="InterPro" id="IPR005648">
    <property type="entry name" value="FlgD"/>
</dbReference>
<keyword evidence="3 5" id="KW-1005">Bacterial flagellum biogenesis</keyword>
<comment type="function">
    <text evidence="4 5">Required for flagellar hook formation. May act as a scaffolding protein.</text>
</comment>
<protein>
    <recommendedName>
        <fullName evidence="2 5">Basal-body rod modification protein FlgD</fullName>
    </recommendedName>
</protein>
<comment type="similarity">
    <text evidence="1 5">Belongs to the FlgD family.</text>
</comment>
<dbReference type="Gene3D" id="2.60.40.4070">
    <property type="match status" value="1"/>
</dbReference>
<keyword evidence="8" id="KW-0969">Cilium</keyword>
<keyword evidence="8" id="KW-0966">Cell projection</keyword>
<sequence>MTSPITSSTATSDISSLQATMNAKAKTAEDGVQADTDKFMTLLVTQLKNQDPLNPMDNAQMTSQLAQLQTVTGVNKLNTTLESLKASYQSSESLSATNLIGHGVLVEGNGILLSKSQAILGVELDSPADKLQVVVVDKATGKDVAAIDLGEQKAGIVPVAWDGIPDPNNLDANGKPVVLPDGNYTFRVIATRAGEQLTDAKTLSFDSVASVTTNGKDGVKLNLPGKGAVSLADIKQVL</sequence>
<comment type="caution">
    <text evidence="8">The sequence shown here is derived from an EMBL/GenBank/DDBJ whole genome shotgun (WGS) entry which is preliminary data.</text>
</comment>
<dbReference type="RefSeq" id="WP_183555737.1">
    <property type="nucleotide sequence ID" value="NZ_JACHBX010000003.1"/>
</dbReference>
<dbReference type="Pfam" id="PF13861">
    <property type="entry name" value="FLgD_tudor"/>
    <property type="match status" value="1"/>
</dbReference>